<sequence>MYTIGIHYGHDSNVSLIENGKCVFAISEERLTRVKFDNRWPKESINYIFKKFNLNSENIAAVAVVGSSKQEETSGGSIENIYKKFDEQTNLFTKIYSKIINPFDNIFSFLKIRKKITINFVKKKIFKLGINEDKIFFLDHHFCHAVGAFYASNFEEALIVTCDGKGDDSCHKSFEGKKDENGLSDLKLIAKSDPIDSIGFFYSTITEFLGFKRMRHEGKITGLAAFGKKDYEKDKFPIELSLDGLSLNNNLINEKIKKSKFLLFFKFLIFDYKLFFKVLFNNAAIEGRFSQLVLKKFISNKFLKEDKTNVAKYAQIVLENTLKELIQNTLKIVKASKICLSGGVFANVKLNQKIYEITKKEIYVMPGMDDGGLSIGAGLYIFEKKLNKPIVENFENIYYGPSYDEQHIRVILNNSGFKFKKIDFIEKKIAEELAAGNIVGRFNGRMEWGPRALGNRSIFANPKNKEINTTLNKRLSRTEFMPFAPIILEEDAEDYFENYNKFKCFEFMTMTLKVKNEKIQKIPAVVHVDNTARPQCVKKKINESLYILLKEYKKLTEIPVLINTSFNLHEEPIVCTPIDALKALERNAVDFLAIENFWVEKKSS</sequence>
<dbReference type="SUPFAM" id="SSF53067">
    <property type="entry name" value="Actin-like ATPase domain"/>
    <property type="match status" value="1"/>
</dbReference>
<name>A0ABX1T0S9_PELUQ</name>
<reference evidence="4 5" key="1">
    <citation type="submission" date="2019-07" db="EMBL/GenBank/DDBJ databases">
        <title>SAR11 Genome Evolution.</title>
        <authorList>
            <person name="Giovannoni S."/>
        </authorList>
    </citation>
    <scope>NUCLEOTIDE SEQUENCE [LARGE SCALE GENOMIC DNA]</scope>
    <source>
        <strain evidence="4 5">HTCC9565</strain>
    </source>
</reference>
<feature type="domain" description="Carbamoyltransferase C-terminal" evidence="3">
    <location>
        <begin position="430"/>
        <end position="601"/>
    </location>
</feature>
<dbReference type="InterPro" id="IPR043129">
    <property type="entry name" value="ATPase_NBD"/>
</dbReference>
<evidence type="ECO:0000259" key="3">
    <source>
        <dbReference type="Pfam" id="PF16861"/>
    </source>
</evidence>
<dbReference type="Pfam" id="PF02543">
    <property type="entry name" value="Carbam_trans_N"/>
    <property type="match status" value="1"/>
</dbReference>
<dbReference type="CDD" id="cd24100">
    <property type="entry name" value="ASKHA_NBD_MJ1051-like_N"/>
    <property type="match status" value="1"/>
</dbReference>
<keyword evidence="5" id="KW-1185">Reference proteome</keyword>
<evidence type="ECO:0000313" key="4">
    <source>
        <dbReference type="EMBL" id="NMN67084.1"/>
    </source>
</evidence>
<dbReference type="Gene3D" id="3.30.420.40">
    <property type="match status" value="2"/>
</dbReference>
<comment type="similarity">
    <text evidence="1">Belongs to the NodU/CmcH family.</text>
</comment>
<dbReference type="EMBL" id="LANA01000001">
    <property type="protein sequence ID" value="NMN67084.1"/>
    <property type="molecule type" value="Genomic_DNA"/>
</dbReference>
<dbReference type="InterPro" id="IPR038152">
    <property type="entry name" value="Carbam_trans_C_sf"/>
</dbReference>
<evidence type="ECO:0000259" key="2">
    <source>
        <dbReference type="Pfam" id="PF02543"/>
    </source>
</evidence>
<proteinExistence type="inferred from homology"/>
<comment type="caution">
    <text evidence="4">The sequence shown here is derived from an EMBL/GenBank/DDBJ whole genome shotgun (WGS) entry which is preliminary data.</text>
</comment>
<evidence type="ECO:0000313" key="5">
    <source>
        <dbReference type="Proteomes" id="UP001166004"/>
    </source>
</evidence>
<dbReference type="InterPro" id="IPR031730">
    <property type="entry name" value="Carbam_trans_C"/>
</dbReference>
<dbReference type="InterPro" id="IPR051338">
    <property type="entry name" value="NodU/CmcH_Carbamoyltrnsfr"/>
</dbReference>
<dbReference type="PANTHER" id="PTHR34847">
    <property type="entry name" value="NODULATION PROTEIN U"/>
    <property type="match status" value="1"/>
</dbReference>
<dbReference type="InterPro" id="IPR003696">
    <property type="entry name" value="Carbtransf_dom"/>
</dbReference>
<dbReference type="PANTHER" id="PTHR34847:SF1">
    <property type="entry name" value="NODULATION PROTEIN U"/>
    <property type="match status" value="1"/>
</dbReference>
<feature type="domain" description="Carbamoyltransferase" evidence="2">
    <location>
        <begin position="4"/>
        <end position="378"/>
    </location>
</feature>
<organism evidence="4 5">
    <name type="scientific">Pelagibacter ubique</name>
    <dbReference type="NCBI Taxonomy" id="198252"/>
    <lineage>
        <taxon>Bacteria</taxon>
        <taxon>Pseudomonadati</taxon>
        <taxon>Pseudomonadota</taxon>
        <taxon>Alphaproteobacteria</taxon>
        <taxon>Candidatus Pelagibacterales</taxon>
        <taxon>Candidatus Pelagibacteraceae</taxon>
        <taxon>Candidatus Pelagibacter</taxon>
    </lineage>
</organism>
<dbReference type="RefSeq" id="WP_169035599.1">
    <property type="nucleotide sequence ID" value="NZ_LANA01000001.1"/>
</dbReference>
<gene>
    <name evidence="4" type="ORF">VP91_00002170</name>
</gene>
<dbReference type="Gene3D" id="3.90.870.20">
    <property type="entry name" value="Carbamoyltransferase, C-terminal domain"/>
    <property type="match status" value="1"/>
</dbReference>
<protein>
    <submittedName>
        <fullName evidence="4">Carbamoyltransferase</fullName>
    </submittedName>
</protein>
<dbReference type="Pfam" id="PF16861">
    <property type="entry name" value="Carbam_trans_C"/>
    <property type="match status" value="1"/>
</dbReference>
<dbReference type="Proteomes" id="UP001166004">
    <property type="component" value="Unassembled WGS sequence"/>
</dbReference>
<accession>A0ABX1T0S9</accession>
<evidence type="ECO:0000256" key="1">
    <source>
        <dbReference type="ARBA" id="ARBA00006129"/>
    </source>
</evidence>